<proteinExistence type="predicted"/>
<evidence type="ECO:0000313" key="1">
    <source>
        <dbReference type="EMBL" id="KKL89160.1"/>
    </source>
</evidence>
<sequence>MKTETMRVRMLKDWELEGTTYKKGKLFDVDLVTAEELFESGDAKRHSTIKSAVDGDGDADGSAPITKADLESAIKAHSKPADKVDVNDRPAGLADIEVKAPEFLKDPNKGFTSHRKFLDTILNASDKMGDGGVIDPRLRHLYTHRKDETIITKTVGSD</sequence>
<protein>
    <submittedName>
        <fullName evidence="1">Uncharacterized protein</fullName>
    </submittedName>
</protein>
<dbReference type="AlphaFoldDB" id="A0A0F9I5R8"/>
<gene>
    <name evidence="1" type="ORF">LCGC14_1917410</name>
</gene>
<feature type="non-terminal residue" evidence="1">
    <location>
        <position position="158"/>
    </location>
</feature>
<organism evidence="1">
    <name type="scientific">marine sediment metagenome</name>
    <dbReference type="NCBI Taxonomy" id="412755"/>
    <lineage>
        <taxon>unclassified sequences</taxon>
        <taxon>metagenomes</taxon>
        <taxon>ecological metagenomes</taxon>
    </lineage>
</organism>
<dbReference type="EMBL" id="LAZR01020365">
    <property type="protein sequence ID" value="KKL89160.1"/>
    <property type="molecule type" value="Genomic_DNA"/>
</dbReference>
<reference evidence="1" key="1">
    <citation type="journal article" date="2015" name="Nature">
        <title>Complex archaea that bridge the gap between prokaryotes and eukaryotes.</title>
        <authorList>
            <person name="Spang A."/>
            <person name="Saw J.H."/>
            <person name="Jorgensen S.L."/>
            <person name="Zaremba-Niedzwiedzka K."/>
            <person name="Martijn J."/>
            <person name="Lind A.E."/>
            <person name="van Eijk R."/>
            <person name="Schleper C."/>
            <person name="Guy L."/>
            <person name="Ettema T.J."/>
        </authorList>
    </citation>
    <scope>NUCLEOTIDE SEQUENCE</scope>
</reference>
<name>A0A0F9I5R8_9ZZZZ</name>
<accession>A0A0F9I5R8</accession>
<comment type="caution">
    <text evidence="1">The sequence shown here is derived from an EMBL/GenBank/DDBJ whole genome shotgun (WGS) entry which is preliminary data.</text>
</comment>